<dbReference type="OrthoDB" id="2155313at2759"/>
<dbReference type="GO" id="GO:0042981">
    <property type="term" value="P:regulation of apoptotic process"/>
    <property type="evidence" value="ECO:0007669"/>
    <property type="project" value="TreeGrafter"/>
</dbReference>
<dbReference type="eggNOG" id="KOG0504">
    <property type="taxonomic scope" value="Eukaryota"/>
</dbReference>
<dbReference type="InterPro" id="IPR002110">
    <property type="entry name" value="Ankyrin_rpt"/>
</dbReference>
<evidence type="ECO:0000259" key="2">
    <source>
        <dbReference type="PROSITE" id="PS50252"/>
    </source>
</evidence>
<dbReference type="PANTHER" id="PTHR24183">
    <property type="entry name" value="FIBRONECTIN TYPE 3 AND ANKYRIN REPEAT DOMAINS PROTEIN 1"/>
    <property type="match status" value="1"/>
</dbReference>
<evidence type="ECO:0000256" key="1">
    <source>
        <dbReference type="PROSITE-ProRule" id="PRU00023"/>
    </source>
</evidence>
<proteinExistence type="predicted"/>
<dbReference type="VEuPathDB" id="FungiDB:BDEG_22689"/>
<organism evidence="3 4">
    <name type="scientific">Batrachochytrium dendrobatidis (strain JEL423)</name>
    <dbReference type="NCBI Taxonomy" id="403673"/>
    <lineage>
        <taxon>Eukaryota</taxon>
        <taxon>Fungi</taxon>
        <taxon>Fungi incertae sedis</taxon>
        <taxon>Chytridiomycota</taxon>
        <taxon>Chytridiomycota incertae sedis</taxon>
        <taxon>Chytridiomycetes</taxon>
        <taxon>Rhizophydiales</taxon>
        <taxon>Rhizophydiales incertae sedis</taxon>
        <taxon>Batrachochytrium</taxon>
    </lineage>
</organism>
<dbReference type="AlphaFoldDB" id="A0A177WFI1"/>
<evidence type="ECO:0000313" key="4">
    <source>
        <dbReference type="Proteomes" id="UP000077115"/>
    </source>
</evidence>
<reference evidence="3 4" key="2">
    <citation type="submission" date="2016-05" db="EMBL/GenBank/DDBJ databases">
        <title>Lineage-specific infection strategies underlie the spectrum of fungal disease in amphibians.</title>
        <authorList>
            <person name="Cuomo C.A."/>
            <person name="Farrer R.A."/>
            <person name="James T."/>
            <person name="Longcore J."/>
            <person name="Birren B."/>
        </authorList>
    </citation>
    <scope>NUCLEOTIDE SEQUENCE [LARGE SCALE GENOMIC DNA]</scope>
    <source>
        <strain evidence="3 4">JEL423</strain>
    </source>
</reference>
<dbReference type="EMBL" id="DS022302">
    <property type="protein sequence ID" value="OAJ38783.1"/>
    <property type="molecule type" value="Genomic_DNA"/>
</dbReference>
<dbReference type="GO" id="GO:0003700">
    <property type="term" value="F:DNA-binding transcription factor activity"/>
    <property type="evidence" value="ECO:0007669"/>
    <property type="project" value="InterPro"/>
</dbReference>
<dbReference type="GO" id="GO:0005634">
    <property type="term" value="C:nucleus"/>
    <property type="evidence" value="ECO:0007669"/>
    <property type="project" value="TreeGrafter"/>
</dbReference>
<dbReference type="GO" id="GO:0045893">
    <property type="term" value="P:positive regulation of DNA-templated transcription"/>
    <property type="evidence" value="ECO:0007669"/>
    <property type="project" value="InterPro"/>
</dbReference>
<feature type="domain" description="T-box" evidence="2">
    <location>
        <begin position="43"/>
        <end position="228"/>
    </location>
</feature>
<dbReference type="Proteomes" id="UP000077115">
    <property type="component" value="Unassembled WGS sequence"/>
</dbReference>
<reference evidence="3 4" key="1">
    <citation type="submission" date="2006-10" db="EMBL/GenBank/DDBJ databases">
        <title>The Genome Sequence of Batrachochytrium dendrobatidis JEL423.</title>
        <authorList>
            <consortium name="The Broad Institute Genome Sequencing Platform"/>
            <person name="Birren B."/>
            <person name="Lander E."/>
            <person name="Galagan J."/>
            <person name="Cuomo C."/>
            <person name="Devon K."/>
            <person name="Jaffe D."/>
            <person name="Butler J."/>
            <person name="Alvarez P."/>
            <person name="Gnerre S."/>
            <person name="Grabherr M."/>
            <person name="Kleber M."/>
            <person name="Mauceli E."/>
            <person name="Brockman W."/>
            <person name="Young S."/>
            <person name="LaButti K."/>
            <person name="Sykes S."/>
            <person name="DeCaprio D."/>
            <person name="Crawford M."/>
            <person name="Koehrsen M."/>
            <person name="Engels R."/>
            <person name="Montgomery P."/>
            <person name="Pearson M."/>
            <person name="Howarth C."/>
            <person name="Larson L."/>
            <person name="White J."/>
            <person name="O'Leary S."/>
            <person name="Kodira C."/>
            <person name="Zeng Q."/>
            <person name="Yandava C."/>
            <person name="Alvarado L."/>
            <person name="Longcore J."/>
            <person name="James T."/>
        </authorList>
    </citation>
    <scope>NUCLEOTIDE SEQUENCE [LARGE SCALE GENOMIC DNA]</scope>
    <source>
        <strain evidence="3 4">JEL423</strain>
    </source>
</reference>
<dbReference type="PRINTS" id="PR01415">
    <property type="entry name" value="ANKYRIN"/>
</dbReference>
<dbReference type="SUPFAM" id="SSF49265">
    <property type="entry name" value="Fibronectin type III"/>
    <property type="match status" value="1"/>
</dbReference>
<dbReference type="Gene3D" id="2.60.40.10">
    <property type="entry name" value="Immunoglobulins"/>
    <property type="match status" value="1"/>
</dbReference>
<keyword evidence="1" id="KW-0040">ANK repeat</keyword>
<dbReference type="Gene3D" id="1.25.40.20">
    <property type="entry name" value="Ankyrin repeat-containing domain"/>
    <property type="match status" value="2"/>
</dbReference>
<dbReference type="PROSITE" id="PS50297">
    <property type="entry name" value="ANK_REP_REGION"/>
    <property type="match status" value="2"/>
</dbReference>
<dbReference type="PROSITE" id="PS50088">
    <property type="entry name" value="ANK_REPEAT"/>
    <property type="match status" value="2"/>
</dbReference>
<dbReference type="SMART" id="SM00248">
    <property type="entry name" value="ANK"/>
    <property type="match status" value="5"/>
</dbReference>
<accession>A0A177WFI1</accession>
<dbReference type="PROSITE" id="PS50252">
    <property type="entry name" value="TBOX_3"/>
    <property type="match status" value="1"/>
</dbReference>
<evidence type="ECO:0000313" key="3">
    <source>
        <dbReference type="EMBL" id="OAJ38783.1"/>
    </source>
</evidence>
<gene>
    <name evidence="3" type="ORF">BDEG_22689</name>
</gene>
<feature type="repeat" description="ANK" evidence="1">
    <location>
        <begin position="230"/>
        <end position="268"/>
    </location>
</feature>
<dbReference type="InterPro" id="IPR036770">
    <property type="entry name" value="Ankyrin_rpt-contain_sf"/>
</dbReference>
<dbReference type="CDD" id="cd00063">
    <property type="entry name" value="FN3"/>
    <property type="match status" value="1"/>
</dbReference>
<dbReference type="PANTHER" id="PTHR24183:SF1">
    <property type="entry name" value="FIBRONECTIN TYPE 3 AND ANKYRIN REPEAT DOMAINS PROTEIN 1"/>
    <property type="match status" value="1"/>
</dbReference>
<name>A0A177WFI1_BATDL</name>
<feature type="repeat" description="ANK" evidence="1">
    <location>
        <begin position="163"/>
        <end position="195"/>
    </location>
</feature>
<dbReference type="Pfam" id="PF00023">
    <property type="entry name" value="Ank"/>
    <property type="match status" value="1"/>
</dbReference>
<dbReference type="STRING" id="403673.A0A177WFI1"/>
<dbReference type="SUPFAM" id="SSF48403">
    <property type="entry name" value="Ankyrin repeat"/>
    <property type="match status" value="1"/>
</dbReference>
<protein>
    <recommendedName>
        <fullName evidence="2">T-box domain-containing protein</fullName>
    </recommendedName>
</protein>
<dbReference type="InterPro" id="IPR003961">
    <property type="entry name" value="FN3_dom"/>
</dbReference>
<dbReference type="InterPro" id="IPR036116">
    <property type="entry name" value="FN3_sf"/>
</dbReference>
<sequence>MSQPSAPDSYKPNQQPLPSVLPVLKVISTQARSADVVWTYGNRDPRYLFPGLTYQVSKAEANALNFEVAYEGEEPMFVLTDLKPLTKYKFKLRITFTKWLETGKKDIWSKTYSEAEASTTDESTVVKATAQLTRAIIEADVAKSTSILNEHGQQISMESRDKNGKTILMLACQSGSGEMVRLLLQRGASTHSTTRSGKTALSIAVTYGSIKAAEAILQHDPEQAKLADLGGSTPLMWAAENASTTVRHSVAILELLLQQGVDVNQEDPRGHTAFDRLCITSGNVRAAKALILAGARIVQEVDKKHPMTSLMSAALNGHLELVRELMEKYGSDPTVRSEHGGTAKSFAETNGHRAIVNMIEERLSITSEV</sequence>
<dbReference type="InterPro" id="IPR046360">
    <property type="entry name" value="T-box_DNA-bd"/>
</dbReference>
<dbReference type="InterPro" id="IPR013783">
    <property type="entry name" value="Ig-like_fold"/>
</dbReference>
<dbReference type="Pfam" id="PF12796">
    <property type="entry name" value="Ank_2"/>
    <property type="match status" value="2"/>
</dbReference>